<reference evidence="1 2" key="1">
    <citation type="submission" date="2020-09" db="EMBL/GenBank/DDBJ databases">
        <title>De no assembly of potato wild relative species, Solanum commersonii.</title>
        <authorList>
            <person name="Cho K."/>
        </authorList>
    </citation>
    <scope>NUCLEOTIDE SEQUENCE [LARGE SCALE GENOMIC DNA]</scope>
    <source>
        <strain evidence="1">LZ3.2</strain>
        <tissue evidence="1">Leaf</tissue>
    </source>
</reference>
<evidence type="ECO:0000313" key="2">
    <source>
        <dbReference type="Proteomes" id="UP000824120"/>
    </source>
</evidence>
<protein>
    <submittedName>
        <fullName evidence="1">Uncharacterized protein</fullName>
    </submittedName>
</protein>
<dbReference type="AlphaFoldDB" id="A0A9J5Z082"/>
<dbReference type="Proteomes" id="UP000824120">
    <property type="component" value="Chromosome 5"/>
</dbReference>
<name>A0A9J5Z082_SOLCO</name>
<dbReference type="EMBL" id="JACXVP010000005">
    <property type="protein sequence ID" value="KAG5605565.1"/>
    <property type="molecule type" value="Genomic_DNA"/>
</dbReference>
<keyword evidence="2" id="KW-1185">Reference proteome</keyword>
<accession>A0A9J5Z082</accession>
<sequence length="52" mass="6130">MKWRLASGDLCDKKVPPQLKDKFNIVVVGVAFVADKMRETRLRWFGHEEEVR</sequence>
<comment type="caution">
    <text evidence="1">The sequence shown here is derived from an EMBL/GenBank/DDBJ whole genome shotgun (WGS) entry which is preliminary data.</text>
</comment>
<organism evidence="1 2">
    <name type="scientific">Solanum commersonii</name>
    <name type="common">Commerson's wild potato</name>
    <name type="synonym">Commerson's nightshade</name>
    <dbReference type="NCBI Taxonomy" id="4109"/>
    <lineage>
        <taxon>Eukaryota</taxon>
        <taxon>Viridiplantae</taxon>
        <taxon>Streptophyta</taxon>
        <taxon>Embryophyta</taxon>
        <taxon>Tracheophyta</taxon>
        <taxon>Spermatophyta</taxon>
        <taxon>Magnoliopsida</taxon>
        <taxon>eudicotyledons</taxon>
        <taxon>Gunneridae</taxon>
        <taxon>Pentapetalae</taxon>
        <taxon>asterids</taxon>
        <taxon>lamiids</taxon>
        <taxon>Solanales</taxon>
        <taxon>Solanaceae</taxon>
        <taxon>Solanoideae</taxon>
        <taxon>Solaneae</taxon>
        <taxon>Solanum</taxon>
    </lineage>
</organism>
<gene>
    <name evidence="1" type="ORF">H5410_027057</name>
</gene>
<proteinExistence type="predicted"/>
<evidence type="ECO:0000313" key="1">
    <source>
        <dbReference type="EMBL" id="KAG5605565.1"/>
    </source>
</evidence>
<dbReference type="OrthoDB" id="1305822at2759"/>